<feature type="compositionally biased region" description="Low complexity" evidence="8">
    <location>
        <begin position="224"/>
        <end position="235"/>
    </location>
</feature>
<comment type="subcellular location">
    <subcellularLocation>
        <location evidence="1">Nucleus</location>
    </subcellularLocation>
</comment>
<evidence type="ECO:0000256" key="7">
    <source>
        <dbReference type="RuleBase" id="RU004020"/>
    </source>
</evidence>
<name>A0A9E7V3A3_NILLU</name>
<evidence type="ECO:0000256" key="1">
    <source>
        <dbReference type="ARBA" id="ARBA00004123"/>
    </source>
</evidence>
<dbReference type="AlphaFoldDB" id="A0A9E7V3A3"/>
<dbReference type="PRINTS" id="PR00056">
    <property type="entry name" value="HSFDOMAIN"/>
</dbReference>
<feature type="region of interest" description="Disordered" evidence="8">
    <location>
        <begin position="549"/>
        <end position="589"/>
    </location>
</feature>
<keyword evidence="10" id="KW-0346">Stress response</keyword>
<dbReference type="SUPFAM" id="SSF46785">
    <property type="entry name" value="Winged helix' DNA-binding domain"/>
    <property type="match status" value="1"/>
</dbReference>
<evidence type="ECO:0000256" key="6">
    <source>
        <dbReference type="ARBA" id="ARBA00023242"/>
    </source>
</evidence>
<organism evidence="10">
    <name type="scientific">Nilaparvata lugens</name>
    <name type="common">Brown planthopper</name>
    <dbReference type="NCBI Taxonomy" id="108931"/>
    <lineage>
        <taxon>Eukaryota</taxon>
        <taxon>Metazoa</taxon>
        <taxon>Ecdysozoa</taxon>
        <taxon>Arthropoda</taxon>
        <taxon>Hexapoda</taxon>
        <taxon>Insecta</taxon>
        <taxon>Pterygota</taxon>
        <taxon>Neoptera</taxon>
        <taxon>Paraneoptera</taxon>
        <taxon>Hemiptera</taxon>
        <taxon>Auchenorrhyncha</taxon>
        <taxon>Fulgoroidea</taxon>
        <taxon>Delphacidae</taxon>
        <taxon>Delphacinae</taxon>
        <taxon>Nilaparvata</taxon>
    </lineage>
</organism>
<feature type="domain" description="HSF-type DNA-binding" evidence="9">
    <location>
        <begin position="10"/>
        <end position="113"/>
    </location>
</feature>
<reference evidence="10" key="1">
    <citation type="submission" date="2021-10" db="EMBL/GenBank/DDBJ databases">
        <authorList>
            <person name="Zhang C."/>
        </authorList>
    </citation>
    <scope>NUCLEOTIDE SEQUENCE</scope>
</reference>
<keyword evidence="6" id="KW-0539">Nucleus</keyword>
<dbReference type="InterPro" id="IPR036390">
    <property type="entry name" value="WH_DNA-bd_sf"/>
</dbReference>
<dbReference type="EMBL" id="OK500008">
    <property type="protein sequence ID" value="UYV50463.1"/>
    <property type="molecule type" value="mRNA"/>
</dbReference>
<comment type="similarity">
    <text evidence="2 7">Belongs to the HSF family.</text>
</comment>
<evidence type="ECO:0000256" key="4">
    <source>
        <dbReference type="ARBA" id="ARBA00023125"/>
    </source>
</evidence>
<dbReference type="InterPro" id="IPR036388">
    <property type="entry name" value="WH-like_DNA-bd_sf"/>
</dbReference>
<dbReference type="PANTHER" id="PTHR10015">
    <property type="entry name" value="HEAT SHOCK TRANSCRIPTION FACTOR"/>
    <property type="match status" value="1"/>
</dbReference>
<dbReference type="GO" id="GO:0003700">
    <property type="term" value="F:DNA-binding transcription factor activity"/>
    <property type="evidence" value="ECO:0007669"/>
    <property type="project" value="InterPro"/>
</dbReference>
<proteinExistence type="evidence at transcript level"/>
<dbReference type="PANTHER" id="PTHR10015:SF427">
    <property type="entry name" value="HEAT SHOCK FACTOR PROTEIN"/>
    <property type="match status" value="1"/>
</dbReference>
<dbReference type="FunFam" id="1.10.10.10:FF:000027">
    <property type="entry name" value="Heat shock transcription factor 1"/>
    <property type="match status" value="1"/>
</dbReference>
<keyword evidence="5" id="KW-0804">Transcription</keyword>
<evidence type="ECO:0000256" key="3">
    <source>
        <dbReference type="ARBA" id="ARBA00023015"/>
    </source>
</evidence>
<feature type="region of interest" description="Disordered" evidence="8">
    <location>
        <begin position="222"/>
        <end position="242"/>
    </location>
</feature>
<sequence length="766" mass="83183">MHSITEFEGSIPAFLAKLWNMVDDPKLDELIAWGANGLSFVINDQMRFAKELLPMYYKHNNMASFIRQLNMYGFHKNLSLESGCAKMEDVVIEFYHPCFQKNNPNLLQNIKRKMNARGGTAGGGSGGGAVSASPDPMLVSQLLLDVKRMKSRQDSVDSRFNQLKMENEALWREVAIMRQKHIKQQQIVNKLIQFLLTVVQHPSNGFSVKRRGLPLMLQDHSVPSNQLNKNNQSLSEVSRSPTGPVIHEIDPNEYAASLLLNDVQSASQQTPDQQVNDQTITTDATATTTADELLDLPNQLLAEQLSADGDEQTEQLFARPKQIRPGKRRPRKPAATKKLPSKVADVCPGQPDIDGLDLDDFPLIINGSQALEQLTNLPTSSNDGLLPSDNDANIEALTTPITNLTADSSIANLTTDTPIISLSADSPITNLTADVPIISLSADSPITNLTADAPIISLTADSPVTNLTADAPIISLTADSSPISNLTADSPVPIVIPASPYSADLADIVDNSQQPIVNCQQSIVNSTVPIVAADKSRYKKMAPKLVIPSQQSQMKVIRPQRKRKTAVAAQTKSGGKRSKADGGKFKSVSATVARQPETTPANQNSDRTVACMTPTNSQQSMKQEIDNHVDTIQNDLDTLKELLKGESISLDANTLLGLFNSEDPFSFTMDLPSQTTEEKLKEPDNNQLVSYNSGSQQGGQGDLMGDLFDDWILSPPAGGGEGTEVGANDFPLQPDDEDDVINTPDILLTPEPLLMSNDGGGKRRKK</sequence>
<dbReference type="Gene3D" id="1.10.10.10">
    <property type="entry name" value="Winged helix-like DNA-binding domain superfamily/Winged helix DNA-binding domain"/>
    <property type="match status" value="1"/>
</dbReference>
<keyword evidence="4" id="KW-0238">DNA-binding</keyword>
<dbReference type="InterPro" id="IPR000232">
    <property type="entry name" value="HSF_DNA-bd"/>
</dbReference>
<feature type="region of interest" description="Disordered" evidence="8">
    <location>
        <begin position="716"/>
        <end position="766"/>
    </location>
</feature>
<keyword evidence="3" id="KW-0805">Transcription regulation</keyword>
<dbReference type="GO" id="GO:0005634">
    <property type="term" value="C:nucleus"/>
    <property type="evidence" value="ECO:0007669"/>
    <property type="project" value="UniProtKB-SubCell"/>
</dbReference>
<dbReference type="GO" id="GO:0043565">
    <property type="term" value="F:sequence-specific DNA binding"/>
    <property type="evidence" value="ECO:0007669"/>
    <property type="project" value="InterPro"/>
</dbReference>
<evidence type="ECO:0000256" key="8">
    <source>
        <dbReference type="SAM" id="MobiDB-lite"/>
    </source>
</evidence>
<evidence type="ECO:0000313" key="10">
    <source>
        <dbReference type="EMBL" id="UYV50463.1"/>
    </source>
</evidence>
<feature type="region of interest" description="Disordered" evidence="8">
    <location>
        <begin position="308"/>
        <end position="346"/>
    </location>
</feature>
<evidence type="ECO:0000256" key="2">
    <source>
        <dbReference type="ARBA" id="ARBA00006403"/>
    </source>
</evidence>
<feature type="compositionally biased region" description="Basic residues" evidence="8">
    <location>
        <begin position="321"/>
        <end position="335"/>
    </location>
</feature>
<dbReference type="Pfam" id="PF00447">
    <property type="entry name" value="HSF_DNA-bind"/>
    <property type="match status" value="1"/>
</dbReference>
<dbReference type="SMART" id="SM00415">
    <property type="entry name" value="HSF"/>
    <property type="match status" value="1"/>
</dbReference>
<evidence type="ECO:0000256" key="5">
    <source>
        <dbReference type="ARBA" id="ARBA00023163"/>
    </source>
</evidence>
<accession>A0A9E7V3A3</accession>
<evidence type="ECO:0000259" key="9">
    <source>
        <dbReference type="SMART" id="SM00415"/>
    </source>
</evidence>
<protein>
    <submittedName>
        <fullName evidence="10">Heat shock factor</fullName>
    </submittedName>
</protein>